<dbReference type="InterPro" id="IPR027417">
    <property type="entry name" value="P-loop_NTPase"/>
</dbReference>
<accession>A0A5J4QZA4</accession>
<dbReference type="AlphaFoldDB" id="A0A5J4QZA4"/>
<dbReference type="EMBL" id="SNRW01043896">
    <property type="protein sequence ID" value="KAA6326290.1"/>
    <property type="molecule type" value="Genomic_DNA"/>
</dbReference>
<name>A0A5J4QZA4_9EUKA</name>
<evidence type="ECO:0000313" key="4">
    <source>
        <dbReference type="EMBL" id="KAA6326290.1"/>
    </source>
</evidence>
<protein>
    <submittedName>
        <fullName evidence="4">Putative 50S ribosome-binding GTPase</fullName>
    </submittedName>
</protein>
<organism evidence="4 5">
    <name type="scientific">Streblomastix strix</name>
    <dbReference type="NCBI Taxonomy" id="222440"/>
    <lineage>
        <taxon>Eukaryota</taxon>
        <taxon>Metamonada</taxon>
        <taxon>Preaxostyla</taxon>
        <taxon>Oxymonadida</taxon>
        <taxon>Streblomastigidae</taxon>
        <taxon>Streblomastix</taxon>
    </lineage>
</organism>
<dbReference type="GO" id="GO:0003924">
    <property type="term" value="F:GTPase activity"/>
    <property type="evidence" value="ECO:0007669"/>
    <property type="project" value="InterPro"/>
</dbReference>
<dbReference type="Proteomes" id="UP000324800">
    <property type="component" value="Unassembled WGS sequence"/>
</dbReference>
<dbReference type="Gene3D" id="3.40.50.300">
    <property type="entry name" value="P-loop containing nucleotide triphosphate hydrolases"/>
    <property type="match status" value="1"/>
</dbReference>
<dbReference type="PANTHER" id="PTHR45709:SF3">
    <property type="entry name" value="GUANINE NUCLEOTIDE-BINDING PROTEIN-LIKE 1"/>
    <property type="match status" value="1"/>
</dbReference>
<dbReference type="OrthoDB" id="391988at2759"/>
<sequence>TEPPTQTENVPFIQREIPELGKSLRSFFFSEPKADVELRKTQGEESFFSTASQSRNKCILNYQHCPIPVRPPWDYSMTKTNLEQKEKSYFENYIKHTISEQQRNDDKTSERQFTPKHVGLFEVNLNVWRQFWRTLEMSDVICLLCDITFAHLHANTELIRYNQSIREKGLVIVLTKIDLVPAQIVSEWKNYFEQKYPSIAVFPYSTKGKYAGSSLIRMNDDTEDSEISKEQKSKREQQIQNQNE</sequence>
<keyword evidence="2" id="KW-0342">GTP-binding</keyword>
<feature type="non-terminal residue" evidence="4">
    <location>
        <position position="1"/>
    </location>
</feature>
<evidence type="ECO:0000256" key="1">
    <source>
        <dbReference type="ARBA" id="ARBA00022741"/>
    </source>
</evidence>
<evidence type="ECO:0000313" key="5">
    <source>
        <dbReference type="Proteomes" id="UP000324800"/>
    </source>
</evidence>
<dbReference type="SUPFAM" id="SSF52540">
    <property type="entry name" value="P-loop containing nucleoside triphosphate hydrolases"/>
    <property type="match status" value="1"/>
</dbReference>
<evidence type="ECO:0000256" key="3">
    <source>
        <dbReference type="SAM" id="MobiDB-lite"/>
    </source>
</evidence>
<feature type="region of interest" description="Disordered" evidence="3">
    <location>
        <begin position="218"/>
        <end position="244"/>
    </location>
</feature>
<dbReference type="GO" id="GO:0005525">
    <property type="term" value="F:GTP binding"/>
    <property type="evidence" value="ECO:0007669"/>
    <property type="project" value="UniProtKB-KW"/>
</dbReference>
<keyword evidence="1" id="KW-0547">Nucleotide-binding</keyword>
<dbReference type="PANTHER" id="PTHR45709">
    <property type="entry name" value="LARGE SUBUNIT GTPASE 1 HOMOLOG-RELATED"/>
    <property type="match status" value="1"/>
</dbReference>
<dbReference type="InterPro" id="IPR043358">
    <property type="entry name" value="GNL1-like"/>
</dbReference>
<proteinExistence type="predicted"/>
<feature type="non-terminal residue" evidence="4">
    <location>
        <position position="244"/>
    </location>
</feature>
<reference evidence="4 5" key="1">
    <citation type="submission" date="2019-03" db="EMBL/GenBank/DDBJ databases">
        <title>Single cell metagenomics reveals metabolic interactions within the superorganism composed of flagellate Streblomastix strix and complex community of Bacteroidetes bacteria on its surface.</title>
        <authorList>
            <person name="Treitli S.C."/>
            <person name="Kolisko M."/>
            <person name="Husnik F."/>
            <person name="Keeling P."/>
            <person name="Hampl V."/>
        </authorList>
    </citation>
    <scope>NUCLEOTIDE SEQUENCE [LARGE SCALE GENOMIC DNA]</scope>
    <source>
        <strain evidence="4">ST1C</strain>
    </source>
</reference>
<gene>
    <name evidence="4" type="ORF">EZS28_053972</name>
</gene>
<evidence type="ECO:0000256" key="2">
    <source>
        <dbReference type="ARBA" id="ARBA00023134"/>
    </source>
</evidence>
<feature type="compositionally biased region" description="Basic and acidic residues" evidence="3">
    <location>
        <begin position="226"/>
        <end position="237"/>
    </location>
</feature>
<comment type="caution">
    <text evidence="4">The sequence shown here is derived from an EMBL/GenBank/DDBJ whole genome shotgun (WGS) entry which is preliminary data.</text>
</comment>